<dbReference type="Proteomes" id="UP001412239">
    <property type="component" value="Unassembled WGS sequence"/>
</dbReference>
<dbReference type="EMBL" id="LN890959">
    <property type="protein sequence ID" value="CUS14391.1"/>
    <property type="molecule type" value="Genomic_DNA"/>
</dbReference>
<dbReference type="SUPFAM" id="SSF52047">
    <property type="entry name" value="RNI-like"/>
    <property type="match status" value="1"/>
</dbReference>
<sequence length="527" mass="59160">GPKLWKASTTTGHRFQHHLPGRNSINGLGSGNEAYFERGEQIESPADLARVSRSSRIHHFLTVPLLYRNVVLVCRQEERRPYITLAQMGALLKPGIAACVRRLEVVNEKPSGRDRRGEEHGVWAVALVGIITGMSMLEEFLWNSESMMHPILYEALSRHPKLGSLRIIHPLSLHPPPPPSFAPPIVFRNLKSIHLTGLGSRTTYNWSMSAMPALQVFKVSWRISTRLSAIFPENGPIRGPRSLKELHISNVVLDIPIQQCLDFLELQKLSLLDCSVGESSSWGEILSAEEKKVTNSGSPASVLSSGSGGITRRSPAPAARHLKLKSLRINEVGEHWANFLSSFAGLEELYILPSTNVTEEGTVEPFLDAIINSHCSTIRNLRLSTSHSVERRCASKLVRSCKGLEEVSLRIPKSEWKFIEILILFLTRIRVFQLLTTELSSHAEEYEELFARRENSENQVAQEGESLLEIFGFGTKWAWVVDRTPCWVDGVDPETGKTEKRRVKKGHIEQISMLSEKVGVWKAEERI</sequence>
<dbReference type="Gene3D" id="3.80.10.10">
    <property type="entry name" value="Ribonuclease Inhibitor"/>
    <property type="match status" value="1"/>
</dbReference>
<gene>
    <name evidence="1" type="ORF">GSTUAT00001442001</name>
</gene>
<reference evidence="1" key="1">
    <citation type="submission" date="2015-10" db="EMBL/GenBank/DDBJ databases">
        <authorList>
            <person name="Regsiter A."/>
            <person name="william w."/>
        </authorList>
    </citation>
    <scope>NUCLEOTIDE SEQUENCE</scope>
    <source>
        <strain evidence="1">Montdore</strain>
    </source>
</reference>
<dbReference type="InterPro" id="IPR032675">
    <property type="entry name" value="LRR_dom_sf"/>
</dbReference>
<protein>
    <submittedName>
        <fullName evidence="1">Uncharacterized protein</fullName>
    </submittedName>
</protein>
<name>A0A292Q5M8_9PEZI</name>
<organism evidence="1 2">
    <name type="scientific">Tuber aestivum</name>
    <name type="common">summer truffle</name>
    <dbReference type="NCBI Taxonomy" id="59557"/>
    <lineage>
        <taxon>Eukaryota</taxon>
        <taxon>Fungi</taxon>
        <taxon>Dikarya</taxon>
        <taxon>Ascomycota</taxon>
        <taxon>Pezizomycotina</taxon>
        <taxon>Pezizomycetes</taxon>
        <taxon>Pezizales</taxon>
        <taxon>Tuberaceae</taxon>
        <taxon>Tuber</taxon>
    </lineage>
</organism>
<accession>A0A292Q5M8</accession>
<keyword evidence="2" id="KW-1185">Reference proteome</keyword>
<dbReference type="AlphaFoldDB" id="A0A292Q5M8"/>
<feature type="non-terminal residue" evidence="1">
    <location>
        <position position="1"/>
    </location>
</feature>
<evidence type="ECO:0000313" key="1">
    <source>
        <dbReference type="EMBL" id="CUS14391.1"/>
    </source>
</evidence>
<evidence type="ECO:0000313" key="2">
    <source>
        <dbReference type="Proteomes" id="UP001412239"/>
    </source>
</evidence>
<feature type="non-terminal residue" evidence="1">
    <location>
        <position position="527"/>
    </location>
</feature>
<proteinExistence type="predicted"/>